<comment type="caution">
    <text evidence="2">The sequence shown here is derived from an EMBL/GenBank/DDBJ whole genome shotgun (WGS) entry which is preliminary data.</text>
</comment>
<feature type="region of interest" description="Disordered" evidence="1">
    <location>
        <begin position="57"/>
        <end position="84"/>
    </location>
</feature>
<dbReference type="EMBL" id="JASCZI010271876">
    <property type="protein sequence ID" value="MED6216417.1"/>
    <property type="molecule type" value="Genomic_DNA"/>
</dbReference>
<gene>
    <name evidence="2" type="ORF">PIB30_007395</name>
</gene>
<evidence type="ECO:0000313" key="2">
    <source>
        <dbReference type="EMBL" id="MED6216417.1"/>
    </source>
</evidence>
<feature type="compositionally biased region" description="Basic and acidic residues" evidence="1">
    <location>
        <begin position="73"/>
        <end position="84"/>
    </location>
</feature>
<proteinExistence type="predicted"/>
<feature type="compositionally biased region" description="Basic and acidic residues" evidence="1">
    <location>
        <begin position="57"/>
        <end position="66"/>
    </location>
</feature>
<accession>A0ABU6Z1B3</accession>
<reference evidence="2 3" key="1">
    <citation type="journal article" date="2023" name="Plants (Basel)">
        <title>Bridging the Gap: Combining Genomics and Transcriptomics Approaches to Understand Stylosanthes scabra, an Orphan Legume from the Brazilian Caatinga.</title>
        <authorList>
            <person name="Ferreira-Neto J.R.C."/>
            <person name="da Silva M.D."/>
            <person name="Binneck E."/>
            <person name="de Melo N.F."/>
            <person name="da Silva R.H."/>
            <person name="de Melo A.L.T.M."/>
            <person name="Pandolfi V."/>
            <person name="Bustamante F.O."/>
            <person name="Brasileiro-Vidal A.C."/>
            <person name="Benko-Iseppon A.M."/>
        </authorList>
    </citation>
    <scope>NUCLEOTIDE SEQUENCE [LARGE SCALE GENOMIC DNA]</scope>
    <source>
        <tissue evidence="2">Leaves</tissue>
    </source>
</reference>
<name>A0ABU6Z1B3_9FABA</name>
<evidence type="ECO:0000256" key="1">
    <source>
        <dbReference type="SAM" id="MobiDB-lite"/>
    </source>
</evidence>
<keyword evidence="3" id="KW-1185">Reference proteome</keyword>
<feature type="region of interest" description="Disordered" evidence="1">
    <location>
        <begin position="96"/>
        <end position="120"/>
    </location>
</feature>
<organism evidence="2 3">
    <name type="scientific">Stylosanthes scabra</name>
    <dbReference type="NCBI Taxonomy" id="79078"/>
    <lineage>
        <taxon>Eukaryota</taxon>
        <taxon>Viridiplantae</taxon>
        <taxon>Streptophyta</taxon>
        <taxon>Embryophyta</taxon>
        <taxon>Tracheophyta</taxon>
        <taxon>Spermatophyta</taxon>
        <taxon>Magnoliopsida</taxon>
        <taxon>eudicotyledons</taxon>
        <taxon>Gunneridae</taxon>
        <taxon>Pentapetalae</taxon>
        <taxon>rosids</taxon>
        <taxon>fabids</taxon>
        <taxon>Fabales</taxon>
        <taxon>Fabaceae</taxon>
        <taxon>Papilionoideae</taxon>
        <taxon>50 kb inversion clade</taxon>
        <taxon>dalbergioids sensu lato</taxon>
        <taxon>Dalbergieae</taxon>
        <taxon>Pterocarpus clade</taxon>
        <taxon>Stylosanthes</taxon>
    </lineage>
</organism>
<dbReference type="Proteomes" id="UP001341840">
    <property type="component" value="Unassembled WGS sequence"/>
</dbReference>
<sequence>MLGPGDGSETPCKEKSIASEEGGNGMVPSPADGQVMRRFLTIKFMLKEMTNLRAKGMKESMREARKGHGKQREKKESQKEEKWVPRARTPYCALARYPGASNVGPNSNRAPARLTRAFAR</sequence>
<evidence type="ECO:0000313" key="3">
    <source>
        <dbReference type="Proteomes" id="UP001341840"/>
    </source>
</evidence>
<feature type="region of interest" description="Disordered" evidence="1">
    <location>
        <begin position="1"/>
        <end position="33"/>
    </location>
</feature>
<protein>
    <submittedName>
        <fullName evidence="2">Uncharacterized protein</fullName>
    </submittedName>
</protein>